<name>Q632W0_BACCZ</name>
<dbReference type="KEGG" id="bcz:BCE33L4481"/>
<accession>Q632W0</accession>
<dbReference type="Proteomes" id="UP000002612">
    <property type="component" value="Chromosome"/>
</dbReference>
<keyword evidence="1" id="KW-0472">Membrane</keyword>
<protein>
    <submittedName>
        <fullName evidence="2">Group-specific protein</fullName>
    </submittedName>
</protein>
<proteinExistence type="predicted"/>
<dbReference type="AlphaFoldDB" id="Q632W0"/>
<keyword evidence="1" id="KW-1133">Transmembrane helix</keyword>
<reference evidence="3" key="1">
    <citation type="journal article" date="2006" name="J. Bacteriol.">
        <title>Pathogenomic sequence analysis of Bacillus cereus and Bacillus thuringiensis isolates closely related to Bacillus anthracis.</title>
        <authorList>
            <person name="Han C.S."/>
            <person name="Xie G."/>
            <person name="Challacombe J.F."/>
            <person name="Altherr M.R."/>
            <person name="Bhotika S.S."/>
            <person name="Brown N."/>
            <person name="Bruce D."/>
            <person name="Campbell C.S."/>
            <person name="Campbell M.L."/>
            <person name="Chen J."/>
            <person name="Chertkov O."/>
            <person name="Cleland C."/>
            <person name="Dimitrijevic M."/>
            <person name="Doggett N.A."/>
            <person name="Fawcett J.J."/>
            <person name="Glavina T."/>
            <person name="Goodwin L.A."/>
            <person name="Green L.D."/>
            <person name="Hill K.K."/>
            <person name="Hitchcock P."/>
            <person name="Jackson P.J."/>
            <person name="Keim P."/>
            <person name="Kewalramani A.R."/>
            <person name="Longmire J."/>
            <person name="Lucas S."/>
            <person name="Malfatti S."/>
            <person name="McMurry K."/>
            <person name="Meincke L.J."/>
            <person name="Misra M."/>
            <person name="Moseman B.L."/>
            <person name="Mundt M."/>
            <person name="Munk A.C."/>
            <person name="Okinaka R.T."/>
            <person name="Parson-Quintana B."/>
            <person name="Reilly L.P."/>
            <person name="Richardson P."/>
            <person name="Robinson D.L."/>
            <person name="Rubin E."/>
            <person name="Saunders E."/>
            <person name="Tapia R."/>
            <person name="Tesmer J.G."/>
            <person name="Thayer N."/>
            <person name="Thompson L.S."/>
            <person name="Tice H."/>
            <person name="Ticknor L.O."/>
            <person name="Wills P.L."/>
            <person name="Brettin T.S."/>
            <person name="Gilna P."/>
        </authorList>
    </citation>
    <scope>NUCLEOTIDE SEQUENCE [LARGE SCALE GENOMIC DNA]</scope>
    <source>
        <strain evidence="3">ZK / E33L</strain>
    </source>
</reference>
<evidence type="ECO:0000313" key="3">
    <source>
        <dbReference type="Proteomes" id="UP000002612"/>
    </source>
</evidence>
<evidence type="ECO:0000313" key="2">
    <source>
        <dbReference type="EMBL" id="AAU15790.1"/>
    </source>
</evidence>
<sequence>MYVVGTFFYMICRRKIYVAIAIPKNAILSNRNKNDISCGDFIFLLFFILSAIIAASKNTMLIMKRKSVILIDSLHKTSILRIQCTSYVCKE</sequence>
<gene>
    <name evidence="2" type="ordered locus">BCE33L4481</name>
</gene>
<dbReference type="EMBL" id="CP000001">
    <property type="protein sequence ID" value="AAU15790.1"/>
    <property type="molecule type" value="Genomic_DNA"/>
</dbReference>
<evidence type="ECO:0000256" key="1">
    <source>
        <dbReference type="SAM" id="Phobius"/>
    </source>
</evidence>
<keyword evidence="1" id="KW-0812">Transmembrane</keyword>
<organism evidence="2 3">
    <name type="scientific">Bacillus cereus (strain ZK / E33L)</name>
    <dbReference type="NCBI Taxonomy" id="288681"/>
    <lineage>
        <taxon>Bacteria</taxon>
        <taxon>Bacillati</taxon>
        <taxon>Bacillota</taxon>
        <taxon>Bacilli</taxon>
        <taxon>Bacillales</taxon>
        <taxon>Bacillaceae</taxon>
        <taxon>Bacillus</taxon>
        <taxon>Bacillus cereus group</taxon>
    </lineage>
</organism>
<feature type="transmembrane region" description="Helical" evidence="1">
    <location>
        <begin position="41"/>
        <end position="63"/>
    </location>
</feature>